<dbReference type="InterPro" id="IPR051269">
    <property type="entry name" value="Fe-S_cluster_ET"/>
</dbReference>
<keyword evidence="4" id="KW-0249">Electron transport</keyword>
<evidence type="ECO:0000256" key="3">
    <source>
        <dbReference type="ARBA" id="ARBA00022723"/>
    </source>
</evidence>
<organism evidence="8 9">
    <name type="scientific">Phytohabitans suffuscus</name>
    <dbReference type="NCBI Taxonomy" id="624315"/>
    <lineage>
        <taxon>Bacteria</taxon>
        <taxon>Bacillati</taxon>
        <taxon>Actinomycetota</taxon>
        <taxon>Actinomycetes</taxon>
        <taxon>Micromonosporales</taxon>
        <taxon>Micromonosporaceae</taxon>
    </lineage>
</organism>
<keyword evidence="3" id="KW-0479">Metal-binding</keyword>
<protein>
    <submittedName>
        <fullName evidence="8">Ferredoxin</fullName>
    </submittedName>
</protein>
<dbReference type="RefSeq" id="WP_173161850.1">
    <property type="nucleotide sequence ID" value="NZ_AP022871.1"/>
</dbReference>
<gene>
    <name evidence="8" type="ORF">Psuf_071330</name>
</gene>
<dbReference type="PANTHER" id="PTHR36923">
    <property type="entry name" value="FERREDOXIN"/>
    <property type="match status" value="1"/>
</dbReference>
<dbReference type="GO" id="GO:0051538">
    <property type="term" value="F:3 iron, 4 sulfur cluster binding"/>
    <property type="evidence" value="ECO:0007669"/>
    <property type="project" value="UniProtKB-KW"/>
</dbReference>
<dbReference type="PANTHER" id="PTHR36923:SF3">
    <property type="entry name" value="FERREDOXIN"/>
    <property type="match status" value="1"/>
</dbReference>
<keyword evidence="9" id="KW-1185">Reference proteome</keyword>
<dbReference type="Gene3D" id="3.30.70.20">
    <property type="match status" value="1"/>
</dbReference>
<dbReference type="SUPFAM" id="SSF54862">
    <property type="entry name" value="4Fe-4S ferredoxins"/>
    <property type="match status" value="1"/>
</dbReference>
<reference evidence="8 9" key="2">
    <citation type="submission" date="2020-03" db="EMBL/GenBank/DDBJ databases">
        <authorList>
            <person name="Ichikawa N."/>
            <person name="Kimura A."/>
            <person name="Kitahashi Y."/>
            <person name="Uohara A."/>
        </authorList>
    </citation>
    <scope>NUCLEOTIDE SEQUENCE [LARGE SCALE GENOMIC DNA]</scope>
    <source>
        <strain evidence="8 9">NBRC 105367</strain>
    </source>
</reference>
<dbReference type="Proteomes" id="UP000503011">
    <property type="component" value="Chromosome"/>
</dbReference>
<evidence type="ECO:0000256" key="1">
    <source>
        <dbReference type="ARBA" id="ARBA00001927"/>
    </source>
</evidence>
<keyword evidence="5" id="KW-0408">Iron</keyword>
<sequence length="63" mass="6669">MKVTVDPELCEGNAVCEALAPDVFAVGNAWQAQVLAAEVAERDRDLVTRAAESCPRLAIILTG</sequence>
<comment type="cofactor">
    <cofactor evidence="1">
        <name>[3Fe-4S] cluster</name>
        <dbReference type="ChEBI" id="CHEBI:21137"/>
    </cofactor>
</comment>
<proteinExistence type="predicted"/>
<accession>A0A6F8YUJ2</accession>
<evidence type="ECO:0000313" key="9">
    <source>
        <dbReference type="Proteomes" id="UP000503011"/>
    </source>
</evidence>
<dbReference type="Pfam" id="PF13459">
    <property type="entry name" value="Fer4_15"/>
    <property type="match status" value="1"/>
</dbReference>
<evidence type="ECO:0000256" key="5">
    <source>
        <dbReference type="ARBA" id="ARBA00023004"/>
    </source>
</evidence>
<keyword evidence="6" id="KW-0411">Iron-sulfur</keyword>
<dbReference type="GO" id="GO:0046872">
    <property type="term" value="F:metal ion binding"/>
    <property type="evidence" value="ECO:0007669"/>
    <property type="project" value="UniProtKB-KW"/>
</dbReference>
<evidence type="ECO:0000256" key="4">
    <source>
        <dbReference type="ARBA" id="ARBA00022982"/>
    </source>
</evidence>
<evidence type="ECO:0000256" key="7">
    <source>
        <dbReference type="ARBA" id="ARBA00023291"/>
    </source>
</evidence>
<dbReference type="AlphaFoldDB" id="A0A6F8YUJ2"/>
<evidence type="ECO:0000313" key="8">
    <source>
        <dbReference type="EMBL" id="BCB89820.1"/>
    </source>
</evidence>
<keyword evidence="7" id="KW-0003">3Fe-4S</keyword>
<reference evidence="8 9" key="1">
    <citation type="submission" date="2020-03" db="EMBL/GenBank/DDBJ databases">
        <title>Whole genome shotgun sequence of Phytohabitans suffuscus NBRC 105367.</title>
        <authorList>
            <person name="Komaki H."/>
            <person name="Tamura T."/>
        </authorList>
    </citation>
    <scope>NUCLEOTIDE SEQUENCE [LARGE SCALE GENOMIC DNA]</scope>
    <source>
        <strain evidence="8 9">NBRC 105367</strain>
    </source>
</reference>
<name>A0A6F8YUJ2_9ACTN</name>
<dbReference type="EMBL" id="AP022871">
    <property type="protein sequence ID" value="BCB89820.1"/>
    <property type="molecule type" value="Genomic_DNA"/>
</dbReference>
<keyword evidence="2" id="KW-0813">Transport</keyword>
<evidence type="ECO:0000256" key="2">
    <source>
        <dbReference type="ARBA" id="ARBA00022448"/>
    </source>
</evidence>
<evidence type="ECO:0000256" key="6">
    <source>
        <dbReference type="ARBA" id="ARBA00023014"/>
    </source>
</evidence>
<dbReference type="KEGG" id="psuu:Psuf_071330"/>